<comment type="subcellular location">
    <subcellularLocation>
        <location evidence="2">Cell membrane</location>
        <topology evidence="2">Multi-pass membrane protein</topology>
    </subcellularLocation>
</comment>
<protein>
    <submittedName>
        <fullName evidence="15">Cytochrome B561</fullName>
    </submittedName>
</protein>
<evidence type="ECO:0000313" key="16">
    <source>
        <dbReference type="Proteomes" id="UP000015559"/>
    </source>
</evidence>
<evidence type="ECO:0000259" key="14">
    <source>
        <dbReference type="Pfam" id="PF01292"/>
    </source>
</evidence>
<keyword evidence="5" id="KW-0349">Heme</keyword>
<keyword evidence="4" id="KW-1003">Cell membrane</keyword>
<name>S6ACX8_SULDS</name>
<feature type="transmembrane region" description="Helical" evidence="13">
    <location>
        <begin position="12"/>
        <end position="32"/>
    </location>
</feature>
<dbReference type="PANTHER" id="PTHR30529">
    <property type="entry name" value="CYTOCHROME B561"/>
    <property type="match status" value="1"/>
</dbReference>
<dbReference type="OrthoDB" id="8723024at2"/>
<dbReference type="GO" id="GO:0022904">
    <property type="term" value="P:respiratory electron transport chain"/>
    <property type="evidence" value="ECO:0007669"/>
    <property type="project" value="InterPro"/>
</dbReference>
<evidence type="ECO:0000256" key="13">
    <source>
        <dbReference type="SAM" id="Phobius"/>
    </source>
</evidence>
<dbReference type="EMBL" id="AP013066">
    <property type="protein sequence ID" value="BAN35968.1"/>
    <property type="molecule type" value="Genomic_DNA"/>
</dbReference>
<dbReference type="eggNOG" id="COG3038">
    <property type="taxonomic scope" value="Bacteria"/>
</dbReference>
<keyword evidence="6 13" id="KW-0812">Transmembrane</keyword>
<comment type="cofactor">
    <cofactor evidence="1">
        <name>heme b</name>
        <dbReference type="ChEBI" id="CHEBI:60344"/>
    </cofactor>
</comment>
<dbReference type="GO" id="GO:0046872">
    <property type="term" value="F:metal ion binding"/>
    <property type="evidence" value="ECO:0007669"/>
    <property type="project" value="UniProtKB-KW"/>
</dbReference>
<evidence type="ECO:0000256" key="3">
    <source>
        <dbReference type="ARBA" id="ARBA00022448"/>
    </source>
</evidence>
<dbReference type="GO" id="GO:0005886">
    <property type="term" value="C:plasma membrane"/>
    <property type="evidence" value="ECO:0007669"/>
    <property type="project" value="UniProtKB-SubCell"/>
</dbReference>
<accession>S6ACX8</accession>
<dbReference type="InterPro" id="IPR016174">
    <property type="entry name" value="Di-haem_cyt_TM"/>
</dbReference>
<sequence length="184" mass="20774">MTTSARYTFTAIRLHWLIAFLIFAAFPIGLYMSDLELSPLKLQLISYHKWLGVTIFLLAVARLAWRAKHTPPPLPETMLAWQRTATHAVHHLLYLLIIAIPLSGWLMSSAKGFQTVYFGVLPLPDLIGKDKALGDILKEVHELLNYGMLGLVIAHVGAALKHHFIDRDGILARMLPFLDKENTR</sequence>
<keyword evidence="11 13" id="KW-0472">Membrane</keyword>
<organism evidence="15 16">
    <name type="scientific">Sulfuricella denitrificans (strain DSM 22764 / NBRC 105220 / skB26)</name>
    <dbReference type="NCBI Taxonomy" id="1163617"/>
    <lineage>
        <taxon>Bacteria</taxon>
        <taxon>Pseudomonadati</taxon>
        <taxon>Pseudomonadota</taxon>
        <taxon>Betaproteobacteria</taxon>
        <taxon>Nitrosomonadales</taxon>
        <taxon>Sulfuricellaceae</taxon>
        <taxon>Sulfuricella</taxon>
    </lineage>
</organism>
<dbReference type="PANTHER" id="PTHR30529:SF1">
    <property type="entry name" value="CYTOCHROME B561 HOMOLOG 2"/>
    <property type="match status" value="1"/>
</dbReference>
<dbReference type="RefSeq" id="WP_009205165.1">
    <property type="nucleotide sequence ID" value="NC_022357.1"/>
</dbReference>
<proteinExistence type="inferred from homology"/>
<evidence type="ECO:0000256" key="10">
    <source>
        <dbReference type="ARBA" id="ARBA00023004"/>
    </source>
</evidence>
<feature type="domain" description="Cytochrome b561 bacterial/Ni-hydrogenase" evidence="14">
    <location>
        <begin position="6"/>
        <end position="176"/>
    </location>
</feature>
<evidence type="ECO:0000256" key="1">
    <source>
        <dbReference type="ARBA" id="ARBA00001970"/>
    </source>
</evidence>
<evidence type="ECO:0000256" key="8">
    <source>
        <dbReference type="ARBA" id="ARBA00022982"/>
    </source>
</evidence>
<keyword evidence="7" id="KW-0479">Metal-binding</keyword>
<dbReference type="SUPFAM" id="SSF81342">
    <property type="entry name" value="Transmembrane di-heme cytochromes"/>
    <property type="match status" value="1"/>
</dbReference>
<dbReference type="GO" id="GO:0020037">
    <property type="term" value="F:heme binding"/>
    <property type="evidence" value="ECO:0007669"/>
    <property type="project" value="TreeGrafter"/>
</dbReference>
<feature type="transmembrane region" description="Helical" evidence="13">
    <location>
        <begin position="143"/>
        <end position="160"/>
    </location>
</feature>
<evidence type="ECO:0000256" key="2">
    <source>
        <dbReference type="ARBA" id="ARBA00004651"/>
    </source>
</evidence>
<comment type="similarity">
    <text evidence="12">Belongs to the cytochrome b561 family.</text>
</comment>
<dbReference type="KEGG" id="sdr:SCD_n02159"/>
<dbReference type="HOGENOM" id="CLU_095321_4_1_4"/>
<reference evidence="15 16" key="1">
    <citation type="journal article" date="2012" name="Appl. Environ. Microbiol.">
        <title>Draft genome sequence of a psychrotolerant sulfur-oxidizing bacterium, Sulfuricella denitrificans skB26, and proteomic insights into cold adaptation.</title>
        <authorList>
            <person name="Watanabe T."/>
            <person name="Kojima H."/>
            <person name="Fukui M."/>
        </authorList>
    </citation>
    <scope>NUCLEOTIDE SEQUENCE [LARGE SCALE GENOMIC DNA]</scope>
    <source>
        <strain evidence="16">skB26</strain>
    </source>
</reference>
<dbReference type="InterPro" id="IPR052168">
    <property type="entry name" value="Cytochrome_b561_oxidase"/>
</dbReference>
<dbReference type="AlphaFoldDB" id="S6ACX8"/>
<keyword evidence="9 13" id="KW-1133">Transmembrane helix</keyword>
<dbReference type="Pfam" id="PF01292">
    <property type="entry name" value="Ni_hydr_CYTB"/>
    <property type="match status" value="1"/>
</dbReference>
<gene>
    <name evidence="15" type="ORF">SCD_n02159</name>
</gene>
<evidence type="ECO:0000256" key="4">
    <source>
        <dbReference type="ARBA" id="ARBA00022475"/>
    </source>
</evidence>
<evidence type="ECO:0000256" key="6">
    <source>
        <dbReference type="ARBA" id="ARBA00022692"/>
    </source>
</evidence>
<evidence type="ECO:0000256" key="11">
    <source>
        <dbReference type="ARBA" id="ARBA00023136"/>
    </source>
</evidence>
<keyword evidence="10" id="KW-0408">Iron</keyword>
<evidence type="ECO:0000256" key="9">
    <source>
        <dbReference type="ARBA" id="ARBA00022989"/>
    </source>
</evidence>
<dbReference type="GO" id="GO:0009055">
    <property type="term" value="F:electron transfer activity"/>
    <property type="evidence" value="ECO:0007669"/>
    <property type="project" value="InterPro"/>
</dbReference>
<keyword evidence="3" id="KW-0813">Transport</keyword>
<evidence type="ECO:0000256" key="12">
    <source>
        <dbReference type="ARBA" id="ARBA00037975"/>
    </source>
</evidence>
<feature type="transmembrane region" description="Helical" evidence="13">
    <location>
        <begin position="44"/>
        <end position="65"/>
    </location>
</feature>
<evidence type="ECO:0000313" key="15">
    <source>
        <dbReference type="EMBL" id="BAN35968.1"/>
    </source>
</evidence>
<evidence type="ECO:0000256" key="5">
    <source>
        <dbReference type="ARBA" id="ARBA00022617"/>
    </source>
</evidence>
<evidence type="ECO:0000256" key="7">
    <source>
        <dbReference type="ARBA" id="ARBA00022723"/>
    </source>
</evidence>
<feature type="transmembrane region" description="Helical" evidence="13">
    <location>
        <begin position="85"/>
        <end position="107"/>
    </location>
</feature>
<dbReference type="Proteomes" id="UP000015559">
    <property type="component" value="Chromosome"/>
</dbReference>
<keyword evidence="8" id="KW-0249">Electron transport</keyword>
<keyword evidence="16" id="KW-1185">Reference proteome</keyword>
<dbReference type="STRING" id="1163617.SCD_n02159"/>
<dbReference type="InterPro" id="IPR011577">
    <property type="entry name" value="Cyt_b561_bac/Ni-Hgenase"/>
</dbReference>